<keyword evidence="1" id="KW-0812">Transmembrane</keyword>
<accession>A0ABS7BR05</accession>
<protein>
    <submittedName>
        <fullName evidence="2">Uncharacterized protein</fullName>
    </submittedName>
</protein>
<organism evidence="2 3">
    <name type="scientific">Sphingomonas citri</name>
    <dbReference type="NCBI Taxonomy" id="2862499"/>
    <lineage>
        <taxon>Bacteria</taxon>
        <taxon>Pseudomonadati</taxon>
        <taxon>Pseudomonadota</taxon>
        <taxon>Alphaproteobacteria</taxon>
        <taxon>Sphingomonadales</taxon>
        <taxon>Sphingomonadaceae</taxon>
        <taxon>Sphingomonas</taxon>
    </lineage>
</organism>
<evidence type="ECO:0000256" key="1">
    <source>
        <dbReference type="SAM" id="Phobius"/>
    </source>
</evidence>
<evidence type="ECO:0000313" key="3">
    <source>
        <dbReference type="Proteomes" id="UP000759103"/>
    </source>
</evidence>
<dbReference type="EMBL" id="JAHXZN010000005">
    <property type="protein sequence ID" value="MBW6531897.1"/>
    <property type="molecule type" value="Genomic_DNA"/>
</dbReference>
<dbReference type="Proteomes" id="UP000759103">
    <property type="component" value="Unassembled WGS sequence"/>
</dbReference>
<dbReference type="RefSeq" id="WP_219749278.1">
    <property type="nucleotide sequence ID" value="NZ_JAHXZN010000005.1"/>
</dbReference>
<reference evidence="2 3" key="1">
    <citation type="submission" date="2021-07" db="EMBL/GenBank/DDBJ databases">
        <title>Sphingomonas sp.</title>
        <authorList>
            <person name="Feng G."/>
            <person name="Li J."/>
            <person name="Pan M."/>
        </authorList>
    </citation>
    <scope>NUCLEOTIDE SEQUENCE [LARGE SCALE GENOMIC DNA]</scope>
    <source>
        <strain evidence="2 3">RRHST34</strain>
    </source>
</reference>
<gene>
    <name evidence="2" type="ORF">KZ820_14240</name>
</gene>
<keyword evidence="3" id="KW-1185">Reference proteome</keyword>
<proteinExistence type="predicted"/>
<feature type="transmembrane region" description="Helical" evidence="1">
    <location>
        <begin position="46"/>
        <end position="64"/>
    </location>
</feature>
<keyword evidence="1" id="KW-1133">Transmembrane helix</keyword>
<sequence>MIRLSARPRQSDWLDPAQWEKARLNRPTLLPMATHPSPRQFAWQRVSAMLVGFICWFALFGWWFS</sequence>
<comment type="caution">
    <text evidence="2">The sequence shown here is derived from an EMBL/GenBank/DDBJ whole genome shotgun (WGS) entry which is preliminary data.</text>
</comment>
<name>A0ABS7BR05_9SPHN</name>
<evidence type="ECO:0000313" key="2">
    <source>
        <dbReference type="EMBL" id="MBW6531897.1"/>
    </source>
</evidence>
<keyword evidence="1" id="KW-0472">Membrane</keyword>